<dbReference type="CDD" id="cd01650">
    <property type="entry name" value="RT_nLTR_like"/>
    <property type="match status" value="1"/>
</dbReference>
<dbReference type="Gene3D" id="3.60.10.10">
    <property type="entry name" value="Endonuclease/exonuclease/phosphatase"/>
    <property type="match status" value="1"/>
</dbReference>
<dbReference type="Pfam" id="PF00078">
    <property type="entry name" value="RVT_1"/>
    <property type="match status" value="1"/>
</dbReference>
<keyword evidence="3" id="KW-1185">Reference proteome</keyword>
<dbReference type="PANTHER" id="PTHR31635:SF196">
    <property type="entry name" value="REVERSE TRANSCRIPTASE DOMAIN-CONTAINING PROTEIN-RELATED"/>
    <property type="match status" value="1"/>
</dbReference>
<dbReference type="GO" id="GO:0003824">
    <property type="term" value="F:catalytic activity"/>
    <property type="evidence" value="ECO:0007669"/>
    <property type="project" value="InterPro"/>
</dbReference>
<organism evidence="2 3">
    <name type="scientific">Astatotilapia calliptera</name>
    <name type="common">Eastern happy</name>
    <name type="synonym">Chromis callipterus</name>
    <dbReference type="NCBI Taxonomy" id="8154"/>
    <lineage>
        <taxon>Eukaryota</taxon>
        <taxon>Metazoa</taxon>
        <taxon>Chordata</taxon>
        <taxon>Craniata</taxon>
        <taxon>Vertebrata</taxon>
        <taxon>Euteleostomi</taxon>
        <taxon>Actinopterygii</taxon>
        <taxon>Neopterygii</taxon>
        <taxon>Teleostei</taxon>
        <taxon>Neoteleostei</taxon>
        <taxon>Acanthomorphata</taxon>
        <taxon>Ovalentaria</taxon>
        <taxon>Cichlomorphae</taxon>
        <taxon>Cichliformes</taxon>
        <taxon>Cichlidae</taxon>
        <taxon>African cichlids</taxon>
        <taxon>Pseudocrenilabrinae</taxon>
        <taxon>Haplochromini</taxon>
        <taxon>Astatotilapia</taxon>
    </lineage>
</organism>
<proteinExistence type="predicted"/>
<dbReference type="Proteomes" id="UP000265100">
    <property type="component" value="Chromosome 14"/>
</dbReference>
<evidence type="ECO:0000259" key="1">
    <source>
        <dbReference type="PROSITE" id="PS50878"/>
    </source>
</evidence>
<reference evidence="2" key="3">
    <citation type="submission" date="2025-09" db="UniProtKB">
        <authorList>
            <consortium name="Ensembl"/>
        </authorList>
    </citation>
    <scope>IDENTIFICATION</scope>
</reference>
<dbReference type="Ensembl" id="ENSACLT00000016995.2">
    <property type="protein sequence ID" value="ENSACLP00000016602.2"/>
    <property type="gene ID" value="ENSACLG00000015899.2"/>
</dbReference>
<dbReference type="STRING" id="8154.ENSACLP00000016602"/>
<dbReference type="CDD" id="cd09076">
    <property type="entry name" value="L1-EN"/>
    <property type="match status" value="1"/>
</dbReference>
<dbReference type="PANTHER" id="PTHR31635">
    <property type="entry name" value="REVERSE TRANSCRIPTASE DOMAIN-CONTAINING PROTEIN-RELATED"/>
    <property type="match status" value="1"/>
</dbReference>
<dbReference type="Bgee" id="ENSACLG00000011312">
    <property type="expression patterns" value="Expressed in camera-type eye and 3 other cell types or tissues"/>
</dbReference>
<evidence type="ECO:0000313" key="2">
    <source>
        <dbReference type="Ensembl" id="ENSACLP00000016602.2"/>
    </source>
</evidence>
<dbReference type="Pfam" id="PF03372">
    <property type="entry name" value="Exo_endo_phos"/>
    <property type="match status" value="1"/>
</dbReference>
<dbReference type="AlphaFoldDB" id="A0A3P8PHX7"/>
<accession>A0A3P8PHX7</accession>
<dbReference type="SUPFAM" id="SSF56672">
    <property type="entry name" value="DNA/RNA polymerases"/>
    <property type="match status" value="1"/>
</dbReference>
<dbReference type="InterPro" id="IPR043502">
    <property type="entry name" value="DNA/RNA_pol_sf"/>
</dbReference>
<protein>
    <recommendedName>
        <fullName evidence="1">Reverse transcriptase domain-containing protein</fullName>
    </recommendedName>
</protein>
<dbReference type="InterPro" id="IPR036691">
    <property type="entry name" value="Endo/exonu/phosph_ase_sf"/>
</dbReference>
<dbReference type="GeneTree" id="ENSGT00940000163737"/>
<dbReference type="PROSITE" id="PS50878">
    <property type="entry name" value="RT_POL"/>
    <property type="match status" value="1"/>
</dbReference>
<dbReference type="InterPro" id="IPR005135">
    <property type="entry name" value="Endo/exonuclease/phosphatase"/>
</dbReference>
<evidence type="ECO:0000313" key="3">
    <source>
        <dbReference type="Proteomes" id="UP000265100"/>
    </source>
</evidence>
<feature type="domain" description="Reverse transcriptase" evidence="1">
    <location>
        <begin position="479"/>
        <end position="749"/>
    </location>
</feature>
<dbReference type="SUPFAM" id="SSF56219">
    <property type="entry name" value="DNase I-like"/>
    <property type="match status" value="1"/>
</dbReference>
<sequence>MVRFRIITLNVRGLKNARKRQMVYEFLLFYNFDVCLLQEVHLKDEKDVVIFSEQWRGGESAWSIGGVYGTGVGVLCGNKSIKIKESYTVIQGRVMVVDVEKNGVQSRIINVYAHVDPKQRRELLLSMDTCFITRKNIIVGGDFNVSLEKEKFSLPLKTFIRQYGLTDVMGRLLGKKVGYTWRNTRGVQSRLDYILIDKKCKIKGGKTIPVLLTDHQAVEVDLEIEGMEYGKGYWKLNNEVLKEKDYRDKFLEIFPLWVKVKELYGKKGDWWEDVKCKIKKFTIEYCTDRSKRRKEEFNMLQKEIEHIYVIQKEGKEKNVDLKIEDLKVRQEELLERKARAETYKLKQKEYEEDERCSAYFFKKMKSRDKRGVIEKLEKDGKEIIGRESMLGVVKEYYEDLFRKEKVGTEKRDVLLGSLKRRLVEEDREFLEREITMEEAYKVVKGMKVNRVPGIDGLTKEFYEVFWGVIGLHLLEVFKEILEGEEMAESMRTGVISLLFKKGNPHLLDNYRPLTMLCVDYKILSKIIANRLVGVMSDIVGSDQTCGVKGRQISWNIQLHRDILAYVKDRKMAAICVSLDQQKAFDRLDYEILWEVMTKMGLGKQFIRWVRILYKEIYSKIKLNGFLTEKVHQARGLRQGCPLSVVLYVLYAEPLACAIRENKRVRGIMMPGGECLKISQYADDTILYLADDDSLREVVEILKIYEEVTGSKINKEKTKYKYLGTWEGRRENICDYTLCEGPMDILGISFGNKEGDAIWNWKGKMAEVERKLRLWKMRKLTITGKVLVIKSEVVPKLLYLGYVFPMPQVFRAQIMRGIFNFIWGGYEYVKRVQMYQEVADGGKGVPNIPLKLDTIFYANVCTLLKKPYIH</sequence>
<gene>
    <name evidence="2" type="primary">LONP1</name>
</gene>
<dbReference type="InterPro" id="IPR000477">
    <property type="entry name" value="RT_dom"/>
</dbReference>
<reference evidence="2" key="2">
    <citation type="submission" date="2025-08" db="UniProtKB">
        <authorList>
            <consortium name="Ensembl"/>
        </authorList>
    </citation>
    <scope>IDENTIFICATION</scope>
</reference>
<reference evidence="2" key="1">
    <citation type="submission" date="2018-05" db="EMBL/GenBank/DDBJ databases">
        <authorList>
            <person name="Datahose"/>
        </authorList>
    </citation>
    <scope>NUCLEOTIDE SEQUENCE</scope>
</reference>
<name>A0A3P8PHX7_ASTCA</name>